<name>A0A3M6V672_POCDA</name>
<evidence type="ECO:0000313" key="3">
    <source>
        <dbReference type="Proteomes" id="UP000275408"/>
    </source>
</evidence>
<reference evidence="2 3" key="1">
    <citation type="journal article" date="2018" name="Sci. Rep.">
        <title>Comparative analysis of the Pocillopora damicornis genome highlights role of immune system in coral evolution.</title>
        <authorList>
            <person name="Cunning R."/>
            <person name="Bay R.A."/>
            <person name="Gillette P."/>
            <person name="Baker A.C."/>
            <person name="Traylor-Knowles N."/>
        </authorList>
    </citation>
    <scope>NUCLEOTIDE SEQUENCE [LARGE SCALE GENOMIC DNA]</scope>
    <source>
        <strain evidence="2">RSMAS</strain>
        <tissue evidence="2">Whole animal</tissue>
    </source>
</reference>
<proteinExistence type="predicted"/>
<evidence type="ECO:0000256" key="1">
    <source>
        <dbReference type="SAM" id="SignalP"/>
    </source>
</evidence>
<gene>
    <name evidence="2" type="ORF">pdam_00020189</name>
</gene>
<accession>A0A3M6V672</accession>
<sequence length="153" mass="17965">MLFSVIKAFWAVFTLLYLAQMINSAPCGVTLVTPRKVVERVSRSGWLLVRGNSWEDFRKSLNIRPRQRRGINQRKSRHCNWTDELDENVNRKPRFLHKAVLGCKSCSSFCKPVEFDHKVLVKDCNASLRTHRERMDVWKWETVTLPVAFVYNP</sequence>
<dbReference type="OrthoDB" id="5944954at2759"/>
<feature type="chain" id="PRO_5018135169" evidence="1">
    <location>
        <begin position="25"/>
        <end position="153"/>
    </location>
</feature>
<dbReference type="EMBL" id="RCHS01000024">
    <property type="protein sequence ID" value="RMX61359.1"/>
    <property type="molecule type" value="Genomic_DNA"/>
</dbReference>
<comment type="caution">
    <text evidence="2">The sequence shown here is derived from an EMBL/GenBank/DDBJ whole genome shotgun (WGS) entry which is preliminary data.</text>
</comment>
<keyword evidence="1" id="KW-0732">Signal</keyword>
<protein>
    <submittedName>
        <fullName evidence="2">Uncharacterized protein</fullName>
    </submittedName>
</protein>
<organism evidence="2 3">
    <name type="scientific">Pocillopora damicornis</name>
    <name type="common">Cauliflower coral</name>
    <name type="synonym">Millepora damicornis</name>
    <dbReference type="NCBI Taxonomy" id="46731"/>
    <lineage>
        <taxon>Eukaryota</taxon>
        <taxon>Metazoa</taxon>
        <taxon>Cnidaria</taxon>
        <taxon>Anthozoa</taxon>
        <taxon>Hexacorallia</taxon>
        <taxon>Scleractinia</taxon>
        <taxon>Astrocoeniina</taxon>
        <taxon>Pocilloporidae</taxon>
        <taxon>Pocillopora</taxon>
    </lineage>
</organism>
<evidence type="ECO:0000313" key="2">
    <source>
        <dbReference type="EMBL" id="RMX61359.1"/>
    </source>
</evidence>
<dbReference type="AlphaFoldDB" id="A0A3M6V672"/>
<keyword evidence="3" id="KW-1185">Reference proteome</keyword>
<feature type="signal peptide" evidence="1">
    <location>
        <begin position="1"/>
        <end position="24"/>
    </location>
</feature>
<dbReference type="Proteomes" id="UP000275408">
    <property type="component" value="Unassembled WGS sequence"/>
</dbReference>